<evidence type="ECO:0000313" key="2">
    <source>
        <dbReference type="EMBL" id="MCW9712679.1"/>
    </source>
</evidence>
<organism evidence="2 3">
    <name type="scientific">Fodinibius salicampi</name>
    <dbReference type="NCBI Taxonomy" id="1920655"/>
    <lineage>
        <taxon>Bacteria</taxon>
        <taxon>Pseudomonadati</taxon>
        <taxon>Balneolota</taxon>
        <taxon>Balneolia</taxon>
        <taxon>Balneolales</taxon>
        <taxon>Balneolaceae</taxon>
        <taxon>Fodinibius</taxon>
    </lineage>
</organism>
<name>A0ABT3PXU6_9BACT</name>
<sequence>MANLKWVFDPGPPSGESQGGDLAKKAFSLNLNTFVREVLQNAKDANNNKHVKEKTAEVTFKLIELTGSNVSDFLEAIKWDKLSKHLLAGATGDYTFMEEEIEQVERENKLRLLLIEDNNTTGLYGDELHEDSPFKALIKDKLKSSKDDDSAGGSHGLGKTVLWGFSAFSTVFFYSEIHEELKDDKDRKRFIGRTAIPSHKFKKKHRGYSGSGWIGKETQRPDGEDTYAASLFAESAEEMSQNLFMEREGLNSGTSILVFGFREPIREESRSSDEILTDLKQSAAEWFWATMVKNEPGLIVNTQLIKNGEIIESESVDPNRYNELRPFIKAYKDFRNGNISDDFETGDETVLRNIKMNIPGRKDNKHDPFTGQVKLLVRLAEESTSKTKKVARFRGQGMIIDYFNAGDLALDAQNYHAVLATGTAAGNTTEDEYLDMFLRLSEPPEHTEWTSTEKLRNNYNTPYLKPLEDLKEEIKDKIRKLVTKESEPGAGVTPELQKRFRLGTNNGGFVGESDFSVDIGADIHNSRWEFNSVVETKFDIQKDWKIKIYPRMSEEDSSFMKGDLSLIKNIEAHAEGTQLNDIVYKDGYVLITVPKKIEKVYIKGITNPKNYPIDMDLSSFELRVEGEK</sequence>
<dbReference type="EMBL" id="JAJNDC010000001">
    <property type="protein sequence ID" value="MCW9712679.1"/>
    <property type="molecule type" value="Genomic_DNA"/>
</dbReference>
<accession>A0ABT3PXU6</accession>
<proteinExistence type="predicted"/>
<evidence type="ECO:0000256" key="1">
    <source>
        <dbReference type="SAM" id="MobiDB-lite"/>
    </source>
</evidence>
<reference evidence="2 3" key="1">
    <citation type="submission" date="2021-11" db="EMBL/GenBank/DDBJ databases">
        <title>Aliifidinibius sp. nov., a new bacterium isolated from saline soil.</title>
        <authorList>
            <person name="Galisteo C."/>
            <person name="De La Haba R."/>
            <person name="Sanchez-Porro C."/>
            <person name="Ventosa A."/>
        </authorList>
    </citation>
    <scope>NUCLEOTIDE SEQUENCE [LARGE SCALE GENOMIC DNA]</scope>
    <source>
        <strain evidence="2 3">KACC 190600</strain>
    </source>
</reference>
<evidence type="ECO:0008006" key="4">
    <source>
        <dbReference type="Google" id="ProtNLM"/>
    </source>
</evidence>
<evidence type="ECO:0000313" key="3">
    <source>
        <dbReference type="Proteomes" id="UP001207337"/>
    </source>
</evidence>
<dbReference type="Proteomes" id="UP001207337">
    <property type="component" value="Unassembled WGS sequence"/>
</dbReference>
<feature type="region of interest" description="Disordered" evidence="1">
    <location>
        <begin position="1"/>
        <end position="21"/>
    </location>
</feature>
<dbReference type="RefSeq" id="WP_265788801.1">
    <property type="nucleotide sequence ID" value="NZ_BAABRS010000001.1"/>
</dbReference>
<protein>
    <recommendedName>
        <fullName evidence="4">Histidine kinase-, DNA gyrase B-, and HSP90-like ATPase</fullName>
    </recommendedName>
</protein>
<comment type="caution">
    <text evidence="2">The sequence shown here is derived from an EMBL/GenBank/DDBJ whole genome shotgun (WGS) entry which is preliminary data.</text>
</comment>
<keyword evidence="3" id="KW-1185">Reference proteome</keyword>
<gene>
    <name evidence="2" type="ORF">LQ318_07160</name>
</gene>